<dbReference type="GO" id="GO:0003677">
    <property type="term" value="F:DNA binding"/>
    <property type="evidence" value="ECO:0007669"/>
    <property type="project" value="InterPro"/>
</dbReference>
<reference evidence="1" key="1">
    <citation type="journal article" date="2014" name="Int. J. Syst. Evol. Microbiol.">
        <title>Complete genome sequence of Corynebacterium casei LMG S-19264T (=DSM 44701T), isolated from a smear-ripened cheese.</title>
        <authorList>
            <consortium name="US DOE Joint Genome Institute (JGI-PGF)"/>
            <person name="Walter F."/>
            <person name="Albersmeier A."/>
            <person name="Kalinowski J."/>
            <person name="Ruckert C."/>
        </authorList>
    </citation>
    <scope>NUCLEOTIDE SEQUENCE</scope>
    <source>
        <strain evidence="1">CGMCC 1.16134</strain>
    </source>
</reference>
<dbReference type="GO" id="GO:0004803">
    <property type="term" value="F:transposase activity"/>
    <property type="evidence" value="ECO:0007669"/>
    <property type="project" value="InterPro"/>
</dbReference>
<keyword evidence="2" id="KW-1185">Reference proteome</keyword>
<proteinExistence type="predicted"/>
<dbReference type="RefSeq" id="WP_189029714.1">
    <property type="nucleotide sequence ID" value="NZ_BMKR01000028.1"/>
</dbReference>
<accession>A0A917CVE2</accession>
<gene>
    <name evidence="1" type="ORF">GCM10010912_49720</name>
</gene>
<organism evidence="1 2">
    <name type="scientific">Paenibacillus albidus</name>
    <dbReference type="NCBI Taxonomy" id="2041023"/>
    <lineage>
        <taxon>Bacteria</taxon>
        <taxon>Bacillati</taxon>
        <taxon>Bacillota</taxon>
        <taxon>Bacilli</taxon>
        <taxon>Bacillales</taxon>
        <taxon>Paenibacillaceae</taxon>
        <taxon>Paenibacillus</taxon>
    </lineage>
</organism>
<evidence type="ECO:0008006" key="3">
    <source>
        <dbReference type="Google" id="ProtNLM"/>
    </source>
</evidence>
<sequence length="70" mass="8041">MNLEGIKGQVFLSYTEEFKMKAIQLYLTGSESYKVVAERLGIRNCTQLKVWVGKYQNGEHSIHVRAHQAL</sequence>
<dbReference type="InterPro" id="IPR009057">
    <property type="entry name" value="Homeodomain-like_sf"/>
</dbReference>
<dbReference type="AlphaFoldDB" id="A0A917CVE2"/>
<dbReference type="Proteomes" id="UP000637643">
    <property type="component" value="Unassembled WGS sequence"/>
</dbReference>
<name>A0A917CVE2_9BACL</name>
<protein>
    <recommendedName>
        <fullName evidence="3">Transposase</fullName>
    </recommendedName>
</protein>
<dbReference type="Pfam" id="PF01527">
    <property type="entry name" value="HTH_Tnp_1"/>
    <property type="match status" value="1"/>
</dbReference>
<dbReference type="SUPFAM" id="SSF46689">
    <property type="entry name" value="Homeodomain-like"/>
    <property type="match status" value="1"/>
</dbReference>
<dbReference type="InterPro" id="IPR002514">
    <property type="entry name" value="Transposase_8"/>
</dbReference>
<evidence type="ECO:0000313" key="1">
    <source>
        <dbReference type="EMBL" id="GGF99003.1"/>
    </source>
</evidence>
<dbReference type="Gene3D" id="1.10.10.60">
    <property type="entry name" value="Homeodomain-like"/>
    <property type="match status" value="1"/>
</dbReference>
<dbReference type="GO" id="GO:0006313">
    <property type="term" value="P:DNA transposition"/>
    <property type="evidence" value="ECO:0007669"/>
    <property type="project" value="InterPro"/>
</dbReference>
<reference evidence="1" key="2">
    <citation type="submission" date="2020-09" db="EMBL/GenBank/DDBJ databases">
        <authorList>
            <person name="Sun Q."/>
            <person name="Zhou Y."/>
        </authorList>
    </citation>
    <scope>NUCLEOTIDE SEQUENCE</scope>
    <source>
        <strain evidence="1">CGMCC 1.16134</strain>
    </source>
</reference>
<evidence type="ECO:0000313" key="2">
    <source>
        <dbReference type="Proteomes" id="UP000637643"/>
    </source>
</evidence>
<dbReference type="EMBL" id="BMKR01000028">
    <property type="protein sequence ID" value="GGF99003.1"/>
    <property type="molecule type" value="Genomic_DNA"/>
</dbReference>
<comment type="caution">
    <text evidence="1">The sequence shown here is derived from an EMBL/GenBank/DDBJ whole genome shotgun (WGS) entry which is preliminary data.</text>
</comment>